<evidence type="ECO:0000313" key="3">
    <source>
        <dbReference type="EMBL" id="NKY51663.1"/>
    </source>
</evidence>
<dbReference type="InterPro" id="IPR044855">
    <property type="entry name" value="CoA-Trfase_III_dom3_sf"/>
</dbReference>
<comment type="caution">
    <text evidence="3">The sequence shown here is derived from an EMBL/GenBank/DDBJ whole genome shotgun (WGS) entry which is preliminary data.</text>
</comment>
<feature type="region of interest" description="Disordered" evidence="2">
    <location>
        <begin position="342"/>
        <end position="375"/>
    </location>
</feature>
<keyword evidence="4" id="KW-1185">Reference proteome</keyword>
<protein>
    <submittedName>
        <fullName evidence="3">CoA transferase</fullName>
    </submittedName>
</protein>
<proteinExistence type="predicted"/>
<evidence type="ECO:0000256" key="1">
    <source>
        <dbReference type="ARBA" id="ARBA00022679"/>
    </source>
</evidence>
<dbReference type="PANTHER" id="PTHR48207">
    <property type="entry name" value="SUCCINATE--HYDROXYMETHYLGLUTARATE COA-TRANSFERASE"/>
    <property type="match status" value="1"/>
</dbReference>
<accession>A0A846XX17</accession>
<dbReference type="InterPro" id="IPR003673">
    <property type="entry name" value="CoA-Trfase_fam_III"/>
</dbReference>
<dbReference type="GO" id="GO:0008410">
    <property type="term" value="F:CoA-transferase activity"/>
    <property type="evidence" value="ECO:0007669"/>
    <property type="project" value="TreeGrafter"/>
</dbReference>
<dbReference type="Gene3D" id="3.30.1540.10">
    <property type="entry name" value="formyl-coa transferase, domain 3"/>
    <property type="match status" value="1"/>
</dbReference>
<dbReference type="PANTHER" id="PTHR48207:SF3">
    <property type="entry name" value="SUCCINATE--HYDROXYMETHYLGLUTARATE COA-TRANSFERASE"/>
    <property type="match status" value="1"/>
</dbReference>
<name>A0A846XX17_9NOCA</name>
<dbReference type="AlphaFoldDB" id="A0A846XX17"/>
<organism evidence="3 4">
    <name type="scientific">Nocardia vermiculata</name>
    <dbReference type="NCBI Taxonomy" id="257274"/>
    <lineage>
        <taxon>Bacteria</taxon>
        <taxon>Bacillati</taxon>
        <taxon>Actinomycetota</taxon>
        <taxon>Actinomycetes</taxon>
        <taxon>Mycobacteriales</taxon>
        <taxon>Nocardiaceae</taxon>
        <taxon>Nocardia</taxon>
    </lineage>
</organism>
<dbReference type="RefSeq" id="WP_067871368.1">
    <property type="nucleotide sequence ID" value="NZ_JAAXOP010000008.1"/>
</dbReference>
<evidence type="ECO:0000256" key="2">
    <source>
        <dbReference type="SAM" id="MobiDB-lite"/>
    </source>
</evidence>
<dbReference type="Gene3D" id="3.40.50.10540">
    <property type="entry name" value="Crotonobetainyl-coa:carnitine coa-transferase, domain 1"/>
    <property type="match status" value="1"/>
</dbReference>
<dbReference type="Proteomes" id="UP000565711">
    <property type="component" value="Unassembled WGS sequence"/>
</dbReference>
<evidence type="ECO:0000313" key="4">
    <source>
        <dbReference type="Proteomes" id="UP000565711"/>
    </source>
</evidence>
<dbReference type="Pfam" id="PF02515">
    <property type="entry name" value="CoA_transf_3"/>
    <property type="match status" value="1"/>
</dbReference>
<dbReference type="EMBL" id="JAAXOP010000008">
    <property type="protein sequence ID" value="NKY51663.1"/>
    <property type="molecule type" value="Genomic_DNA"/>
</dbReference>
<keyword evidence="1 3" id="KW-0808">Transferase</keyword>
<dbReference type="InterPro" id="IPR050483">
    <property type="entry name" value="CoA-transferase_III_domain"/>
</dbReference>
<dbReference type="SUPFAM" id="SSF89796">
    <property type="entry name" value="CoA-transferase family III (CaiB/BaiF)"/>
    <property type="match status" value="1"/>
</dbReference>
<gene>
    <name evidence="3" type="ORF">HGA08_15695</name>
</gene>
<dbReference type="InterPro" id="IPR023606">
    <property type="entry name" value="CoA-Trfase_III_dom_1_sf"/>
</dbReference>
<sequence length="375" mass="40094">MTATAPGALSGIRIVDFSRILAGPYATMLLSDFGAEVTRLERPNVGDDTRGWGPPWHEGESTYFLGLNRNKRSIAFDLTSEADRAMAHELIAEADVVVENFRPGTLERYGFGYEQLATDHPALVYCSVTGFGSDKGAHLPGYDLIAQATGGLMSITGHPDTGPAKVGVAMVDAITGVHAALGIQTALIHRLRTGEGQRVEVNLLSSVLASLTNQVSGHILTGNVPGLMGNAHPSIAPYQPVHTADRPLAVAAANDKQFGALCHALHRPALIDDPRFRTNTDRSTHREALIEELEDVFRTQGADHWFSVLVDAGVPAGPINDIGQAIDFAENLGLSPVVMPSDEPQGTGVAQVRNPIRLSRTPATYRTNPPKLPTR</sequence>
<reference evidence="3 4" key="1">
    <citation type="submission" date="2020-04" db="EMBL/GenBank/DDBJ databases">
        <title>MicrobeNet Type strains.</title>
        <authorList>
            <person name="Nicholson A.C."/>
        </authorList>
    </citation>
    <scope>NUCLEOTIDE SEQUENCE [LARGE SCALE GENOMIC DNA]</scope>
    <source>
        <strain evidence="3 4">JCM 12354</strain>
    </source>
</reference>